<evidence type="ECO:0000313" key="1">
    <source>
        <dbReference type="EMBL" id="KKK60082.1"/>
    </source>
</evidence>
<protein>
    <submittedName>
        <fullName evidence="1">Uncharacterized protein</fullName>
    </submittedName>
</protein>
<organism evidence="1">
    <name type="scientific">marine sediment metagenome</name>
    <dbReference type="NCBI Taxonomy" id="412755"/>
    <lineage>
        <taxon>unclassified sequences</taxon>
        <taxon>metagenomes</taxon>
        <taxon>ecological metagenomes</taxon>
    </lineage>
</organism>
<comment type="caution">
    <text evidence="1">The sequence shown here is derived from an EMBL/GenBank/DDBJ whole genome shotgun (WGS) entry which is preliminary data.</text>
</comment>
<name>A0A0F8WT45_9ZZZZ</name>
<reference evidence="1" key="1">
    <citation type="journal article" date="2015" name="Nature">
        <title>Complex archaea that bridge the gap between prokaryotes and eukaryotes.</title>
        <authorList>
            <person name="Spang A."/>
            <person name="Saw J.H."/>
            <person name="Jorgensen S.L."/>
            <person name="Zaremba-Niedzwiedzka K."/>
            <person name="Martijn J."/>
            <person name="Lind A.E."/>
            <person name="van Eijk R."/>
            <person name="Schleper C."/>
            <person name="Guy L."/>
            <person name="Ettema T.J."/>
        </authorList>
    </citation>
    <scope>NUCLEOTIDE SEQUENCE</scope>
</reference>
<dbReference type="AlphaFoldDB" id="A0A0F8WT45"/>
<feature type="non-terminal residue" evidence="1">
    <location>
        <position position="47"/>
    </location>
</feature>
<sequence length="47" mass="5246">MALCALFYSWVCNWGVAVSELQNMTKAQLIKEVEAITLLLDEAQTLS</sequence>
<gene>
    <name evidence="1" type="ORF">LCGC14_3027950</name>
</gene>
<accession>A0A0F8WT45</accession>
<dbReference type="EMBL" id="LAZR01063149">
    <property type="protein sequence ID" value="KKK60082.1"/>
    <property type="molecule type" value="Genomic_DNA"/>
</dbReference>
<proteinExistence type="predicted"/>